<proteinExistence type="predicted"/>
<keyword evidence="1" id="KW-0472">Membrane</keyword>
<feature type="transmembrane region" description="Helical" evidence="1">
    <location>
        <begin position="44"/>
        <end position="62"/>
    </location>
</feature>
<dbReference type="RefSeq" id="WP_073485085.1">
    <property type="nucleotide sequence ID" value="NZ_FQVN01000006.1"/>
</dbReference>
<evidence type="ECO:0000256" key="1">
    <source>
        <dbReference type="SAM" id="Phobius"/>
    </source>
</evidence>
<feature type="transmembrane region" description="Helical" evidence="1">
    <location>
        <begin position="74"/>
        <end position="95"/>
    </location>
</feature>
<dbReference type="AlphaFoldDB" id="A0A1M5G9U6"/>
<gene>
    <name evidence="2" type="ORF">SAMN05444320_10630</name>
</gene>
<dbReference type="STRING" id="2017.SAMN05444320_10630"/>
<feature type="transmembrane region" description="Helical" evidence="1">
    <location>
        <begin position="12"/>
        <end position="32"/>
    </location>
</feature>
<keyword evidence="1" id="KW-0812">Transmembrane</keyword>
<dbReference type="EMBL" id="FQVN01000006">
    <property type="protein sequence ID" value="SHG00464.1"/>
    <property type="molecule type" value="Genomic_DNA"/>
</dbReference>
<dbReference type="Proteomes" id="UP000184501">
    <property type="component" value="Unassembled WGS sequence"/>
</dbReference>
<sequence length="140" mass="14680">MSDRIGAPGAPLIPPLPWVLSALFLVDLPLFLRALCTEAAGWRPATLGVLLWVGGFLTLVALRAPALPRRLHRMLARWGLPVALFVGGSALSAVWPVPVQGVGVVVVSGMAAVGLGGAVVSLRRRAPWRPPAPVESDSWG</sequence>
<accession>A0A1M5G9U6</accession>
<evidence type="ECO:0000313" key="3">
    <source>
        <dbReference type="Proteomes" id="UP000184501"/>
    </source>
</evidence>
<reference evidence="2 3" key="1">
    <citation type="submission" date="2016-11" db="EMBL/GenBank/DDBJ databases">
        <authorList>
            <person name="Jaros S."/>
            <person name="Januszkiewicz K."/>
            <person name="Wedrychowicz H."/>
        </authorList>
    </citation>
    <scope>NUCLEOTIDE SEQUENCE [LARGE SCALE GENOMIC DNA]</scope>
    <source>
        <strain evidence="2 3">DSM 44523</strain>
    </source>
</reference>
<organism evidence="2 3">
    <name type="scientific">Streptoalloteichus hindustanus</name>
    <dbReference type="NCBI Taxonomy" id="2017"/>
    <lineage>
        <taxon>Bacteria</taxon>
        <taxon>Bacillati</taxon>
        <taxon>Actinomycetota</taxon>
        <taxon>Actinomycetes</taxon>
        <taxon>Pseudonocardiales</taxon>
        <taxon>Pseudonocardiaceae</taxon>
        <taxon>Streptoalloteichus</taxon>
    </lineage>
</organism>
<keyword evidence="1" id="KW-1133">Transmembrane helix</keyword>
<evidence type="ECO:0000313" key="2">
    <source>
        <dbReference type="EMBL" id="SHG00464.1"/>
    </source>
</evidence>
<keyword evidence="3" id="KW-1185">Reference proteome</keyword>
<feature type="transmembrane region" description="Helical" evidence="1">
    <location>
        <begin position="101"/>
        <end position="122"/>
    </location>
</feature>
<name>A0A1M5G9U6_STRHI</name>
<protein>
    <submittedName>
        <fullName evidence="2">Uncharacterized protein</fullName>
    </submittedName>
</protein>